<reference evidence="7 8" key="1">
    <citation type="submission" date="2022-11" db="EMBL/GenBank/DDBJ databases">
        <title>Study of microbial diversity in lake waters.</title>
        <authorList>
            <person name="Zhang J."/>
        </authorList>
    </citation>
    <scope>NUCLEOTIDE SEQUENCE [LARGE SCALE GENOMIC DNA]</scope>
    <source>
        <strain evidence="7 8">DT12</strain>
    </source>
</reference>
<evidence type="ECO:0000313" key="7">
    <source>
        <dbReference type="EMBL" id="MCX7568369.1"/>
    </source>
</evidence>
<protein>
    <submittedName>
        <fullName evidence="7">TraR/DksA C4-type zinc finger protein</fullName>
    </submittedName>
</protein>
<dbReference type="SUPFAM" id="SSF57716">
    <property type="entry name" value="Glucocorticoid receptor-like (DNA-binding domain)"/>
    <property type="match status" value="1"/>
</dbReference>
<proteinExistence type="predicted"/>
<evidence type="ECO:0000256" key="1">
    <source>
        <dbReference type="ARBA" id="ARBA00022723"/>
    </source>
</evidence>
<keyword evidence="2" id="KW-0863">Zinc-finger</keyword>
<dbReference type="InterPro" id="IPR037187">
    <property type="entry name" value="DnaK_N"/>
</dbReference>
<dbReference type="RefSeq" id="WP_267149625.1">
    <property type="nucleotide sequence ID" value="NZ_JAPMLT010000001.1"/>
</dbReference>
<dbReference type="NCBIfam" id="TIGR02890">
    <property type="entry name" value="bacill_yteA"/>
    <property type="match status" value="1"/>
</dbReference>
<organism evidence="7 8">
    <name type="scientific">Tumebacillus lacus</name>
    <dbReference type="NCBI Taxonomy" id="2995335"/>
    <lineage>
        <taxon>Bacteria</taxon>
        <taxon>Bacillati</taxon>
        <taxon>Bacillota</taxon>
        <taxon>Bacilli</taxon>
        <taxon>Bacillales</taxon>
        <taxon>Alicyclobacillaceae</taxon>
        <taxon>Tumebacillus</taxon>
    </lineage>
</organism>
<evidence type="ECO:0000313" key="8">
    <source>
        <dbReference type="Proteomes" id="UP001208017"/>
    </source>
</evidence>
<evidence type="ECO:0000256" key="4">
    <source>
        <dbReference type="PROSITE-ProRule" id="PRU00510"/>
    </source>
</evidence>
<feature type="compositionally biased region" description="Basic and acidic residues" evidence="5">
    <location>
        <begin position="234"/>
        <end position="244"/>
    </location>
</feature>
<evidence type="ECO:0000256" key="5">
    <source>
        <dbReference type="SAM" id="MobiDB-lite"/>
    </source>
</evidence>
<dbReference type="PANTHER" id="PTHR33823">
    <property type="entry name" value="RNA POLYMERASE-BINDING TRANSCRIPTION FACTOR DKSA-RELATED"/>
    <property type="match status" value="1"/>
</dbReference>
<evidence type="ECO:0000259" key="6">
    <source>
        <dbReference type="Pfam" id="PF01258"/>
    </source>
</evidence>
<dbReference type="PANTHER" id="PTHR33823:SF4">
    <property type="entry name" value="GENERAL STRESS PROTEIN 16O"/>
    <property type="match status" value="1"/>
</dbReference>
<feature type="zinc finger region" description="dksA C4-type" evidence="4">
    <location>
        <begin position="94"/>
        <end position="118"/>
    </location>
</feature>
<dbReference type="Gene3D" id="1.20.120.910">
    <property type="entry name" value="DksA, coiled-coil domain"/>
    <property type="match status" value="1"/>
</dbReference>
<dbReference type="SUPFAM" id="SSF109635">
    <property type="entry name" value="DnaK suppressor protein DksA, alpha-hairpin domain"/>
    <property type="match status" value="1"/>
</dbReference>
<dbReference type="Proteomes" id="UP001208017">
    <property type="component" value="Unassembled WGS sequence"/>
</dbReference>
<evidence type="ECO:0000256" key="3">
    <source>
        <dbReference type="ARBA" id="ARBA00022833"/>
    </source>
</evidence>
<dbReference type="PROSITE" id="PS51128">
    <property type="entry name" value="ZF_DKSA_2"/>
    <property type="match status" value="1"/>
</dbReference>
<comment type="caution">
    <text evidence="7">The sequence shown here is derived from an EMBL/GenBank/DDBJ whole genome shotgun (WGS) entry which is preliminary data.</text>
</comment>
<keyword evidence="1" id="KW-0479">Metal-binding</keyword>
<dbReference type="InterPro" id="IPR000962">
    <property type="entry name" value="Znf_DskA_TraR"/>
</dbReference>
<name>A0ABT3X0W1_9BACL</name>
<gene>
    <name evidence="7" type="ORF">OS242_00085</name>
</gene>
<dbReference type="EMBL" id="JAPMLT010000001">
    <property type="protein sequence ID" value="MCX7568369.1"/>
    <property type="molecule type" value="Genomic_DNA"/>
</dbReference>
<feature type="region of interest" description="Disordered" evidence="5">
    <location>
        <begin position="234"/>
        <end position="257"/>
    </location>
</feature>
<sequence>MSLTNEQLNRLRGLLEDELSDVRDRLDHNDSYQLDESLMDSIGELSHYDNHPADIGSEVFERGKDLALREGDSLHLDEIDEALERMEDGTYGSCLHCGAEIPYARLEAQPAARFCVGCKEDAEAREISANRPVEENFLYPSFGRTFMDTDAEDQNGFDGEDSWQAVARFGTAATNDENPVAYKPDDYWTNSEEPIGYVQDIEGYLLADLYGNPVSESATPFVRNDAYKRSWEEAYADELTHSPDEEPDPSGLEQPGE</sequence>
<feature type="domain" description="Zinc finger DksA/TraR C4-type" evidence="6">
    <location>
        <begin position="89"/>
        <end position="123"/>
    </location>
</feature>
<accession>A0ABT3X0W1</accession>
<keyword evidence="8" id="KW-1185">Reference proteome</keyword>
<dbReference type="InterPro" id="IPR014240">
    <property type="entry name" value="YteA"/>
</dbReference>
<evidence type="ECO:0000256" key="2">
    <source>
        <dbReference type="ARBA" id="ARBA00022771"/>
    </source>
</evidence>
<keyword evidence="3" id="KW-0862">Zinc</keyword>
<dbReference type="Pfam" id="PF01258">
    <property type="entry name" value="zf-dskA_traR"/>
    <property type="match status" value="1"/>
</dbReference>